<dbReference type="AlphaFoldDB" id="A0A840VMU8"/>
<dbReference type="Pfam" id="PF00595">
    <property type="entry name" value="PDZ"/>
    <property type="match status" value="1"/>
</dbReference>
<evidence type="ECO:0000259" key="6">
    <source>
        <dbReference type="PROSITE" id="PS50106"/>
    </source>
</evidence>
<dbReference type="PROSITE" id="PS50106">
    <property type="entry name" value="PDZ"/>
    <property type="match status" value="1"/>
</dbReference>
<dbReference type="PANTHER" id="PTHR22939:SF129">
    <property type="entry name" value="SERINE PROTEASE HTRA2, MITOCHONDRIAL"/>
    <property type="match status" value="1"/>
</dbReference>
<dbReference type="GO" id="GO:0006508">
    <property type="term" value="P:proteolysis"/>
    <property type="evidence" value="ECO:0007669"/>
    <property type="project" value="UniProtKB-KW"/>
</dbReference>
<feature type="domain" description="PDZ" evidence="6">
    <location>
        <begin position="237"/>
        <end position="296"/>
    </location>
</feature>
<dbReference type="SUPFAM" id="SSF50494">
    <property type="entry name" value="Trypsin-like serine proteases"/>
    <property type="match status" value="1"/>
</dbReference>
<keyword evidence="4" id="KW-0720">Serine protease</keyword>
<evidence type="ECO:0000313" key="8">
    <source>
        <dbReference type="Proteomes" id="UP000553706"/>
    </source>
</evidence>
<protein>
    <submittedName>
        <fullName evidence="7">Serine protease Do</fullName>
        <ecNumber evidence="7">3.4.21.107</ecNumber>
    </submittedName>
</protein>
<evidence type="ECO:0000256" key="5">
    <source>
        <dbReference type="SAM" id="SignalP"/>
    </source>
</evidence>
<dbReference type="GO" id="GO:0004252">
    <property type="term" value="F:serine-type endopeptidase activity"/>
    <property type="evidence" value="ECO:0007669"/>
    <property type="project" value="InterPro"/>
</dbReference>
<dbReference type="Proteomes" id="UP000553706">
    <property type="component" value="Unassembled WGS sequence"/>
</dbReference>
<dbReference type="InterPro" id="IPR001940">
    <property type="entry name" value="Peptidase_S1C"/>
</dbReference>
<feature type="chain" id="PRO_5033059637" evidence="5">
    <location>
        <begin position="21"/>
        <end position="337"/>
    </location>
</feature>
<dbReference type="PRINTS" id="PR00834">
    <property type="entry name" value="PROTEASES2C"/>
</dbReference>
<organism evidence="7 8">
    <name type="scientific">Acidocella aromatica</name>
    <dbReference type="NCBI Taxonomy" id="1303579"/>
    <lineage>
        <taxon>Bacteria</taxon>
        <taxon>Pseudomonadati</taxon>
        <taxon>Pseudomonadota</taxon>
        <taxon>Alphaproteobacteria</taxon>
        <taxon>Acetobacterales</taxon>
        <taxon>Acidocellaceae</taxon>
        <taxon>Acidocella</taxon>
    </lineage>
</organism>
<dbReference type="InterPro" id="IPR036034">
    <property type="entry name" value="PDZ_sf"/>
</dbReference>
<dbReference type="InterPro" id="IPR001478">
    <property type="entry name" value="PDZ"/>
</dbReference>
<evidence type="ECO:0000313" key="7">
    <source>
        <dbReference type="EMBL" id="MBB5372921.1"/>
    </source>
</evidence>
<accession>A0A840VMU8</accession>
<evidence type="ECO:0000256" key="2">
    <source>
        <dbReference type="ARBA" id="ARBA00022670"/>
    </source>
</evidence>
<evidence type="ECO:0000256" key="4">
    <source>
        <dbReference type="ARBA" id="ARBA00022825"/>
    </source>
</evidence>
<dbReference type="EMBL" id="JACHFJ010000003">
    <property type="protein sequence ID" value="MBB5372921.1"/>
    <property type="molecule type" value="Genomic_DNA"/>
</dbReference>
<proteinExistence type="inferred from homology"/>
<reference evidence="7 8" key="1">
    <citation type="submission" date="2020-08" db="EMBL/GenBank/DDBJ databases">
        <title>Genomic Encyclopedia of Type Strains, Phase IV (KMG-IV): sequencing the most valuable type-strain genomes for metagenomic binning, comparative biology and taxonomic classification.</title>
        <authorList>
            <person name="Goeker M."/>
        </authorList>
    </citation>
    <scope>NUCLEOTIDE SEQUENCE [LARGE SCALE GENOMIC DNA]</scope>
    <source>
        <strain evidence="7 8">DSM 27026</strain>
    </source>
</reference>
<dbReference type="EC" id="3.4.21.107" evidence="7"/>
<evidence type="ECO:0000256" key="1">
    <source>
        <dbReference type="ARBA" id="ARBA00010541"/>
    </source>
</evidence>
<dbReference type="Pfam" id="PF13365">
    <property type="entry name" value="Trypsin_2"/>
    <property type="match status" value="1"/>
</dbReference>
<name>A0A840VMU8_9PROT</name>
<sequence length="337" mass="33405">MKLCGGVVVLAGGFPMPAMASFFSGMPDSLAPLVAAVAPSVVGIAVTEATAQTAKPPSSASGAHQPQLSEAAGSGFIISPDGMIVTNDHVIAGAAHITVTLDDGTHYTARLVGADDLTDIAVIKISSSSPLHPARWGDSGKVRVGDWVLAAGNPFALGNSFTLGIISAEGRDVGDGPFTHFLQLDAPINPGNSGGPAFDMAGEVIGINSAIVSPSGGSVGVAFAIPSNSAAPIVATLIAHGQVVRGWLGISVADAPNGGAGALITAMEPGSPADTAGLEPGEVVVSVNNEFISDSSALTRAIASMPPGGKVVLGVNNNGHISHLQAVVGRRPAQLGE</sequence>
<keyword evidence="3 7" id="KW-0378">Hydrolase</keyword>
<dbReference type="InterPro" id="IPR009003">
    <property type="entry name" value="Peptidase_S1_PA"/>
</dbReference>
<keyword evidence="2 7" id="KW-0645">Protease</keyword>
<comment type="caution">
    <text evidence="7">The sequence shown here is derived from an EMBL/GenBank/DDBJ whole genome shotgun (WGS) entry which is preliminary data.</text>
</comment>
<gene>
    <name evidence="7" type="ORF">HNP71_001172</name>
</gene>
<evidence type="ECO:0000256" key="3">
    <source>
        <dbReference type="ARBA" id="ARBA00022801"/>
    </source>
</evidence>
<dbReference type="RefSeq" id="WP_183266023.1">
    <property type="nucleotide sequence ID" value="NZ_JACHFJ010000003.1"/>
</dbReference>
<dbReference type="Gene3D" id="2.30.42.10">
    <property type="match status" value="1"/>
</dbReference>
<keyword evidence="8" id="KW-1185">Reference proteome</keyword>
<comment type="similarity">
    <text evidence="1">Belongs to the peptidase S1C family.</text>
</comment>
<dbReference type="Gene3D" id="2.40.10.120">
    <property type="match status" value="1"/>
</dbReference>
<keyword evidence="5" id="KW-0732">Signal</keyword>
<dbReference type="SUPFAM" id="SSF50156">
    <property type="entry name" value="PDZ domain-like"/>
    <property type="match status" value="1"/>
</dbReference>
<feature type="signal peptide" evidence="5">
    <location>
        <begin position="1"/>
        <end position="20"/>
    </location>
</feature>
<dbReference type="SMART" id="SM00228">
    <property type="entry name" value="PDZ"/>
    <property type="match status" value="1"/>
</dbReference>
<dbReference type="PANTHER" id="PTHR22939">
    <property type="entry name" value="SERINE PROTEASE FAMILY S1C HTRA-RELATED"/>
    <property type="match status" value="1"/>
</dbReference>